<dbReference type="NCBIfam" id="TIGR00455">
    <property type="entry name" value="apsK"/>
    <property type="match status" value="1"/>
</dbReference>
<dbReference type="Gene3D" id="3.40.50.300">
    <property type="entry name" value="P-loop containing nucleotide triphosphate hydrolases"/>
    <property type="match status" value="1"/>
</dbReference>
<sequence>MGDSEPVSQDITRADGHVNRARRAAVTGHEGQTVWFTGLSGSGKSTLAFAVEEALIARGVAAYVLDGDNVRMGLNRDLGFSPDDRTENVRRIGEVCRLFQDAGLVVLTAFISPYRTDREAVRALHPDGTFTEVFVDTSLEVCEERDVKGLYSRARAGEIPDFSGISAPYETPISPDLRIDTGQPIQDCVDAVLDVLFPDETYL</sequence>
<organism evidence="8">
    <name type="scientific">marine metagenome</name>
    <dbReference type="NCBI Taxonomy" id="408172"/>
    <lineage>
        <taxon>unclassified sequences</taxon>
        <taxon>metagenomes</taxon>
        <taxon>ecological metagenomes</taxon>
    </lineage>
</organism>
<keyword evidence="6" id="KW-0067">ATP-binding</keyword>
<accession>A0A381VWW5</accession>
<dbReference type="InterPro" id="IPR059117">
    <property type="entry name" value="APS_kinase_dom"/>
</dbReference>
<dbReference type="GO" id="GO:0005524">
    <property type="term" value="F:ATP binding"/>
    <property type="evidence" value="ECO:0007669"/>
    <property type="project" value="UniProtKB-KW"/>
</dbReference>
<keyword evidence="5" id="KW-0418">Kinase</keyword>
<evidence type="ECO:0000256" key="2">
    <source>
        <dbReference type="ARBA" id="ARBA00012121"/>
    </source>
</evidence>
<feature type="domain" description="APS kinase" evidence="7">
    <location>
        <begin position="31"/>
        <end position="180"/>
    </location>
</feature>
<dbReference type="InterPro" id="IPR002891">
    <property type="entry name" value="APS"/>
</dbReference>
<dbReference type="NCBIfam" id="NF003013">
    <property type="entry name" value="PRK03846.1"/>
    <property type="match status" value="1"/>
</dbReference>
<dbReference type="PANTHER" id="PTHR11055">
    <property type="entry name" value="BIFUNCTIONAL 3'-PHOSPHOADENOSINE 5'-PHOSPHOSULFATE SYNTHASE"/>
    <property type="match status" value="1"/>
</dbReference>
<keyword evidence="3" id="KW-0808">Transferase</keyword>
<proteinExistence type="inferred from homology"/>
<evidence type="ECO:0000259" key="7">
    <source>
        <dbReference type="Pfam" id="PF01583"/>
    </source>
</evidence>
<evidence type="ECO:0000256" key="6">
    <source>
        <dbReference type="ARBA" id="ARBA00022840"/>
    </source>
</evidence>
<comment type="pathway">
    <text evidence="1">Sulfur metabolism.</text>
</comment>
<dbReference type="CDD" id="cd02027">
    <property type="entry name" value="APSK"/>
    <property type="match status" value="1"/>
</dbReference>
<dbReference type="PANTHER" id="PTHR11055:SF1">
    <property type="entry name" value="PAPS SYNTHETASE, ISOFORM D"/>
    <property type="match status" value="1"/>
</dbReference>
<evidence type="ECO:0000256" key="3">
    <source>
        <dbReference type="ARBA" id="ARBA00022679"/>
    </source>
</evidence>
<dbReference type="InterPro" id="IPR027417">
    <property type="entry name" value="P-loop_NTPase"/>
</dbReference>
<dbReference type="Pfam" id="PF01583">
    <property type="entry name" value="APS_kinase"/>
    <property type="match status" value="1"/>
</dbReference>
<evidence type="ECO:0000256" key="1">
    <source>
        <dbReference type="ARBA" id="ARBA00004678"/>
    </source>
</evidence>
<dbReference type="GO" id="GO:0004020">
    <property type="term" value="F:adenylylsulfate kinase activity"/>
    <property type="evidence" value="ECO:0007669"/>
    <property type="project" value="UniProtKB-EC"/>
</dbReference>
<dbReference type="GO" id="GO:0000103">
    <property type="term" value="P:sulfate assimilation"/>
    <property type="evidence" value="ECO:0007669"/>
    <property type="project" value="InterPro"/>
</dbReference>
<evidence type="ECO:0000256" key="4">
    <source>
        <dbReference type="ARBA" id="ARBA00022741"/>
    </source>
</evidence>
<dbReference type="EMBL" id="UINC01009984">
    <property type="protein sequence ID" value="SVA44591.1"/>
    <property type="molecule type" value="Genomic_DNA"/>
</dbReference>
<evidence type="ECO:0000256" key="5">
    <source>
        <dbReference type="ARBA" id="ARBA00022777"/>
    </source>
</evidence>
<reference evidence="8" key="1">
    <citation type="submission" date="2018-05" db="EMBL/GenBank/DDBJ databases">
        <authorList>
            <person name="Lanie J.A."/>
            <person name="Ng W.-L."/>
            <person name="Kazmierczak K.M."/>
            <person name="Andrzejewski T.M."/>
            <person name="Davidsen T.M."/>
            <person name="Wayne K.J."/>
            <person name="Tettelin H."/>
            <person name="Glass J.I."/>
            <person name="Rusch D."/>
            <person name="Podicherti R."/>
            <person name="Tsui H.-C.T."/>
            <person name="Winkler M.E."/>
        </authorList>
    </citation>
    <scope>NUCLEOTIDE SEQUENCE</scope>
</reference>
<dbReference type="EC" id="2.7.1.25" evidence="2"/>
<protein>
    <recommendedName>
        <fullName evidence="2">adenylyl-sulfate kinase</fullName>
        <ecNumber evidence="2">2.7.1.25</ecNumber>
    </recommendedName>
</protein>
<dbReference type="AlphaFoldDB" id="A0A381VWW5"/>
<keyword evidence="4" id="KW-0547">Nucleotide-binding</keyword>
<dbReference type="SUPFAM" id="SSF52540">
    <property type="entry name" value="P-loop containing nucleoside triphosphate hydrolases"/>
    <property type="match status" value="1"/>
</dbReference>
<evidence type="ECO:0000313" key="8">
    <source>
        <dbReference type="EMBL" id="SVA44591.1"/>
    </source>
</evidence>
<gene>
    <name evidence="8" type="ORF">METZ01_LOCUS97445</name>
</gene>
<dbReference type="HAMAP" id="MF_00065">
    <property type="entry name" value="Adenylyl_sulf_kinase"/>
    <property type="match status" value="1"/>
</dbReference>
<name>A0A381VWW5_9ZZZZ</name>